<feature type="domain" description="HTH myb-type" evidence="3">
    <location>
        <begin position="495"/>
        <end position="548"/>
    </location>
</feature>
<feature type="domain" description="Myb-like" evidence="2">
    <location>
        <begin position="554"/>
        <end position="596"/>
    </location>
</feature>
<dbReference type="GO" id="GO:0005634">
    <property type="term" value="C:nucleus"/>
    <property type="evidence" value="ECO:0007669"/>
    <property type="project" value="TreeGrafter"/>
</dbReference>
<evidence type="ECO:0000259" key="2">
    <source>
        <dbReference type="PROSITE" id="PS50090"/>
    </source>
</evidence>
<feature type="domain" description="HTH myb-type" evidence="3">
    <location>
        <begin position="554"/>
        <end position="600"/>
    </location>
</feature>
<dbReference type="Gene3D" id="1.10.10.60">
    <property type="entry name" value="Homeodomain-like"/>
    <property type="match status" value="3"/>
</dbReference>
<feature type="region of interest" description="Disordered" evidence="1">
    <location>
        <begin position="187"/>
        <end position="240"/>
    </location>
</feature>
<dbReference type="EMBL" id="FN648364">
    <property type="protein sequence ID" value="CBN74304.1"/>
    <property type="molecule type" value="Genomic_DNA"/>
</dbReference>
<gene>
    <name evidence="4" type="ORF">Esi_0019_0084</name>
</gene>
<dbReference type="GO" id="GO:0000978">
    <property type="term" value="F:RNA polymerase II cis-regulatory region sequence-specific DNA binding"/>
    <property type="evidence" value="ECO:0007669"/>
    <property type="project" value="TreeGrafter"/>
</dbReference>
<dbReference type="InterPro" id="IPR009057">
    <property type="entry name" value="Homeodomain-like_sf"/>
</dbReference>
<dbReference type="PROSITE" id="PS50090">
    <property type="entry name" value="MYB_LIKE"/>
    <property type="match status" value="3"/>
</dbReference>
<feature type="domain" description="Myb-like" evidence="2">
    <location>
        <begin position="431"/>
        <end position="485"/>
    </location>
</feature>
<dbReference type="eggNOG" id="KOG0048">
    <property type="taxonomic scope" value="Eukaryota"/>
</dbReference>
<organism evidence="4 5">
    <name type="scientific">Ectocarpus siliculosus</name>
    <name type="common">Brown alga</name>
    <name type="synonym">Conferva siliculosa</name>
    <dbReference type="NCBI Taxonomy" id="2880"/>
    <lineage>
        <taxon>Eukaryota</taxon>
        <taxon>Sar</taxon>
        <taxon>Stramenopiles</taxon>
        <taxon>Ochrophyta</taxon>
        <taxon>PX clade</taxon>
        <taxon>Phaeophyceae</taxon>
        <taxon>Ectocarpales</taxon>
        <taxon>Ectocarpaceae</taxon>
        <taxon>Ectocarpus</taxon>
    </lineage>
</organism>
<dbReference type="InParanoid" id="D8LH85"/>
<sequence length="668" mass="72193">MDRSQLDFRKQHVPERERSFGHAGGLALTVAGPLSFAKEAEPVAPRLVTHGSLGYGGGRPTSMGRPTGQPGLQDASARPFPEEEQEDSSHIPGSSSSSSSHGGGFGEINCPSNNLPSEGVAIAAWKSLSQHRRCNSAPNMLTAGESCSSSSAAGSRAVSNWRNKSGFSSGAPAPGLRDHAIPEGRRFEALEPPLQPSIAPDRPRSWRVRSTAPPWGTGLTSAIDFGTRDPRTPAAAESEQGVLPMEQRPMDEVSAVQALMSVGLGTSVDLGTRAQLEAPTTTTAAVTSGPEQAGVAAAGRNIASTPPALVDAPKPVHSPVPSLARLKPFEGGDDDDDGLDKDLWVVVEKGSVCTSRDCTYRDAARIASRRHYHSNCTHTHNGGEKKGMAFHHHQLEKVQKHQRSHKREATKSAPYKRTTPEDHQAMEGAGVEGYRPTDWNQEETRKLDELVNQLVAPVTHAWPSIARYFPTKTGIQCLLHWRFTLNDNGIIRGNGTWGAEEDERLRKLAPVFSSPSTGPRWAKIAEVMPGRTAKQCRERYNNHVDPGIKKDKIWTAEEDALVMQLHAEHHNQFAKIARNIPGRCYDDVKNRFNLLVKRRQVAVKAAESGLSNAGNKSLRPTVERPGGASERRSPPPFDGTATAGLFQKSGFGEQSLGVKRSTPGMPGR</sequence>
<evidence type="ECO:0000256" key="1">
    <source>
        <dbReference type="SAM" id="MobiDB-lite"/>
    </source>
</evidence>
<dbReference type="InterPro" id="IPR017930">
    <property type="entry name" value="Myb_dom"/>
</dbReference>
<feature type="region of interest" description="Disordered" evidence="1">
    <location>
        <begin position="48"/>
        <end position="111"/>
    </location>
</feature>
<feature type="domain" description="Myb-like" evidence="2">
    <location>
        <begin position="495"/>
        <end position="544"/>
    </location>
</feature>
<name>D8LH85_ECTSI</name>
<keyword evidence="5" id="KW-1185">Reference proteome</keyword>
<feature type="region of interest" description="Disordered" evidence="1">
    <location>
        <begin position="399"/>
        <end position="436"/>
    </location>
</feature>
<dbReference type="EMBL" id="FN649750">
    <property type="protein sequence ID" value="CBN74304.1"/>
    <property type="molecule type" value="Genomic_DNA"/>
</dbReference>
<reference evidence="4 5" key="1">
    <citation type="journal article" date="2010" name="Nature">
        <title>The Ectocarpus genome and the independent evolution of multicellularity in brown algae.</title>
        <authorList>
            <person name="Cock J.M."/>
            <person name="Sterck L."/>
            <person name="Rouze P."/>
            <person name="Scornet D."/>
            <person name="Allen A.E."/>
            <person name="Amoutzias G."/>
            <person name="Anthouard V."/>
            <person name="Artiguenave F."/>
            <person name="Aury J.M."/>
            <person name="Badger J.H."/>
            <person name="Beszteri B."/>
            <person name="Billiau K."/>
            <person name="Bonnet E."/>
            <person name="Bothwell J.H."/>
            <person name="Bowler C."/>
            <person name="Boyen C."/>
            <person name="Brownlee C."/>
            <person name="Carrano C.J."/>
            <person name="Charrier B."/>
            <person name="Cho G.Y."/>
            <person name="Coelho S.M."/>
            <person name="Collen J."/>
            <person name="Corre E."/>
            <person name="Da Silva C."/>
            <person name="Delage L."/>
            <person name="Delaroque N."/>
            <person name="Dittami S.M."/>
            <person name="Doulbeau S."/>
            <person name="Elias M."/>
            <person name="Farnham G."/>
            <person name="Gachon C.M."/>
            <person name="Gschloessl B."/>
            <person name="Heesch S."/>
            <person name="Jabbari K."/>
            <person name="Jubin C."/>
            <person name="Kawai H."/>
            <person name="Kimura K."/>
            <person name="Kloareg B."/>
            <person name="Kupper F.C."/>
            <person name="Lang D."/>
            <person name="Le Bail A."/>
            <person name="Leblanc C."/>
            <person name="Lerouge P."/>
            <person name="Lohr M."/>
            <person name="Lopez P.J."/>
            <person name="Martens C."/>
            <person name="Maumus F."/>
            <person name="Michel G."/>
            <person name="Miranda-Saavedra D."/>
            <person name="Morales J."/>
            <person name="Moreau H."/>
            <person name="Motomura T."/>
            <person name="Nagasato C."/>
            <person name="Napoli C.A."/>
            <person name="Nelson D.R."/>
            <person name="Nyvall-Collen P."/>
            <person name="Peters A.F."/>
            <person name="Pommier C."/>
            <person name="Potin P."/>
            <person name="Poulain J."/>
            <person name="Quesneville H."/>
            <person name="Read B."/>
            <person name="Rensing S.A."/>
            <person name="Ritter A."/>
            <person name="Rousvoal S."/>
            <person name="Samanta M."/>
            <person name="Samson G."/>
            <person name="Schroeder D.C."/>
            <person name="Segurens B."/>
            <person name="Strittmatter M."/>
            <person name="Tonon T."/>
            <person name="Tregear J.W."/>
            <person name="Valentin K."/>
            <person name="von Dassow P."/>
            <person name="Yamagishi T."/>
            <person name="Van de Peer Y."/>
            <person name="Wincker P."/>
        </authorList>
    </citation>
    <scope>NUCLEOTIDE SEQUENCE [LARGE SCALE GENOMIC DNA]</scope>
    <source>
        <strain evidence="5">Ec32 / CCAP1310/4</strain>
    </source>
</reference>
<evidence type="ECO:0000313" key="4">
    <source>
        <dbReference type="EMBL" id="CBN74304.1"/>
    </source>
</evidence>
<dbReference type="SUPFAM" id="SSF46689">
    <property type="entry name" value="Homeodomain-like"/>
    <property type="match status" value="2"/>
</dbReference>
<dbReference type="OrthoDB" id="2143914at2759"/>
<dbReference type="Pfam" id="PF00249">
    <property type="entry name" value="Myb_DNA-binding"/>
    <property type="match status" value="3"/>
</dbReference>
<accession>D8LH85</accession>
<feature type="compositionally biased region" description="Basic and acidic residues" evidence="1">
    <location>
        <begin position="1"/>
        <end position="20"/>
    </location>
</feature>
<dbReference type="PROSITE" id="PS51294">
    <property type="entry name" value="HTH_MYB"/>
    <property type="match status" value="2"/>
</dbReference>
<dbReference type="AlphaFoldDB" id="D8LH85"/>
<dbReference type="SMART" id="SM00717">
    <property type="entry name" value="SANT"/>
    <property type="match status" value="3"/>
</dbReference>
<dbReference type="STRING" id="2880.D8LH85"/>
<proteinExistence type="predicted"/>
<dbReference type="Proteomes" id="UP000002630">
    <property type="component" value="Linkage Group LG25"/>
</dbReference>
<dbReference type="PANTHER" id="PTHR45614">
    <property type="entry name" value="MYB PROTEIN-RELATED"/>
    <property type="match status" value="1"/>
</dbReference>
<dbReference type="GO" id="GO:0000981">
    <property type="term" value="F:DNA-binding transcription factor activity, RNA polymerase II-specific"/>
    <property type="evidence" value="ECO:0007669"/>
    <property type="project" value="TreeGrafter"/>
</dbReference>
<feature type="region of interest" description="Disordered" evidence="1">
    <location>
        <begin position="1"/>
        <end position="24"/>
    </location>
</feature>
<feature type="compositionally biased region" description="Low complexity" evidence="1">
    <location>
        <begin position="90"/>
        <end position="100"/>
    </location>
</feature>
<evidence type="ECO:0000259" key="3">
    <source>
        <dbReference type="PROSITE" id="PS51294"/>
    </source>
</evidence>
<dbReference type="InterPro" id="IPR050560">
    <property type="entry name" value="MYB_TF"/>
</dbReference>
<protein>
    <submittedName>
        <fullName evidence="4">Uncharacterized protein</fullName>
    </submittedName>
</protein>
<dbReference type="CDD" id="cd00167">
    <property type="entry name" value="SANT"/>
    <property type="match status" value="3"/>
</dbReference>
<dbReference type="InterPro" id="IPR001005">
    <property type="entry name" value="SANT/Myb"/>
</dbReference>
<evidence type="ECO:0000313" key="5">
    <source>
        <dbReference type="Proteomes" id="UP000002630"/>
    </source>
</evidence>
<feature type="region of interest" description="Disordered" evidence="1">
    <location>
        <begin position="606"/>
        <end position="668"/>
    </location>
</feature>